<sequence length="320" mass="35166">MTSGGDPASAERRASLYDRASRLARFGAWECDLATERLTWTAGVHAIFDYPTDLPLERRATLGFYLDESRRDMERMRAEAIRSGQGFVIDARIRTYRGEDRWMRLSVEAEIEGGRVVRIFGGKQDITADRAALERFKAMAERDALTGLPNRAVFDARYKAVVDDTLHHGFVSALLLIDLDRFKPINDRFGHLAGDACLCETAMRLRRVLGGVPGGASLIARIGGDEFAVLLPAPLGRARIGRILDRAAAELRRPFVWNGIRLDMACSIGVTLVSPLAGRRATALFAEADSALYAAKAAGPNSIAFFGEEATPLRDRLRAG</sequence>
<dbReference type="EMBL" id="SNZR01000016">
    <property type="protein sequence ID" value="TDR87331.1"/>
    <property type="molecule type" value="Genomic_DNA"/>
</dbReference>
<dbReference type="Proteomes" id="UP000295122">
    <property type="component" value="Unassembled WGS sequence"/>
</dbReference>
<dbReference type="NCBIfam" id="TIGR00254">
    <property type="entry name" value="GGDEF"/>
    <property type="match status" value="1"/>
</dbReference>
<dbReference type="PANTHER" id="PTHR44757:SF2">
    <property type="entry name" value="BIOFILM ARCHITECTURE MAINTENANCE PROTEIN MBAA"/>
    <property type="match status" value="1"/>
</dbReference>
<reference evidence="2 3" key="1">
    <citation type="submission" date="2019-03" db="EMBL/GenBank/DDBJ databases">
        <title>Genomic Encyclopedia of Type Strains, Phase IV (KMG-IV): sequencing the most valuable type-strain genomes for metagenomic binning, comparative biology and taxonomic classification.</title>
        <authorList>
            <person name="Goeker M."/>
        </authorList>
    </citation>
    <scope>NUCLEOTIDE SEQUENCE [LARGE SCALE GENOMIC DNA]</scope>
    <source>
        <strain evidence="2 3">DSM 25903</strain>
    </source>
</reference>
<dbReference type="InterPro" id="IPR029787">
    <property type="entry name" value="Nucleotide_cyclase"/>
</dbReference>
<protein>
    <submittedName>
        <fullName evidence="2">Diguanylate cyclase (GGDEF)-like protein</fullName>
    </submittedName>
</protein>
<organism evidence="2 3">
    <name type="scientific">Enterovirga rhinocerotis</name>
    <dbReference type="NCBI Taxonomy" id="1339210"/>
    <lineage>
        <taxon>Bacteria</taxon>
        <taxon>Pseudomonadati</taxon>
        <taxon>Pseudomonadota</taxon>
        <taxon>Alphaproteobacteria</taxon>
        <taxon>Hyphomicrobiales</taxon>
        <taxon>Methylobacteriaceae</taxon>
        <taxon>Enterovirga</taxon>
    </lineage>
</organism>
<keyword evidence="3" id="KW-1185">Reference proteome</keyword>
<evidence type="ECO:0000313" key="2">
    <source>
        <dbReference type="EMBL" id="TDR87331.1"/>
    </source>
</evidence>
<dbReference type="CDD" id="cd01949">
    <property type="entry name" value="GGDEF"/>
    <property type="match status" value="1"/>
</dbReference>
<feature type="domain" description="GGDEF" evidence="1">
    <location>
        <begin position="170"/>
        <end position="308"/>
    </location>
</feature>
<accession>A0A4R7BPM9</accession>
<dbReference type="InterPro" id="IPR052155">
    <property type="entry name" value="Biofilm_reg_signaling"/>
</dbReference>
<dbReference type="SUPFAM" id="SSF55073">
    <property type="entry name" value="Nucleotide cyclase"/>
    <property type="match status" value="1"/>
</dbReference>
<dbReference type="InterPro" id="IPR043128">
    <property type="entry name" value="Rev_trsase/Diguanyl_cyclase"/>
</dbReference>
<comment type="caution">
    <text evidence="2">The sequence shown here is derived from an EMBL/GenBank/DDBJ whole genome shotgun (WGS) entry which is preliminary data.</text>
</comment>
<proteinExistence type="predicted"/>
<dbReference type="Gene3D" id="3.30.70.270">
    <property type="match status" value="1"/>
</dbReference>
<dbReference type="PANTHER" id="PTHR44757">
    <property type="entry name" value="DIGUANYLATE CYCLASE DGCP"/>
    <property type="match status" value="1"/>
</dbReference>
<dbReference type="InterPro" id="IPR035965">
    <property type="entry name" value="PAS-like_dom_sf"/>
</dbReference>
<dbReference type="AlphaFoldDB" id="A0A4R7BPM9"/>
<dbReference type="PROSITE" id="PS50887">
    <property type="entry name" value="GGDEF"/>
    <property type="match status" value="1"/>
</dbReference>
<dbReference type="Gene3D" id="3.30.450.20">
    <property type="entry name" value="PAS domain"/>
    <property type="match status" value="1"/>
</dbReference>
<dbReference type="InterPro" id="IPR000160">
    <property type="entry name" value="GGDEF_dom"/>
</dbReference>
<evidence type="ECO:0000313" key="3">
    <source>
        <dbReference type="Proteomes" id="UP000295122"/>
    </source>
</evidence>
<evidence type="ECO:0000259" key="1">
    <source>
        <dbReference type="PROSITE" id="PS50887"/>
    </source>
</evidence>
<dbReference type="RefSeq" id="WP_245513347.1">
    <property type="nucleotide sequence ID" value="NZ_SNZR01000016.1"/>
</dbReference>
<gene>
    <name evidence="2" type="ORF">EV668_4412</name>
</gene>
<dbReference type="SUPFAM" id="SSF55785">
    <property type="entry name" value="PYP-like sensor domain (PAS domain)"/>
    <property type="match status" value="1"/>
</dbReference>
<dbReference type="SMART" id="SM00267">
    <property type="entry name" value="GGDEF"/>
    <property type="match status" value="1"/>
</dbReference>
<dbReference type="Pfam" id="PF00990">
    <property type="entry name" value="GGDEF"/>
    <property type="match status" value="1"/>
</dbReference>
<name>A0A4R7BPM9_9HYPH</name>